<organism evidence="1 2">
    <name type="scientific">Rangifer tarandus platyrhynchus</name>
    <name type="common">Svalbard reindeer</name>
    <dbReference type="NCBI Taxonomy" id="3082113"/>
    <lineage>
        <taxon>Eukaryota</taxon>
        <taxon>Metazoa</taxon>
        <taxon>Chordata</taxon>
        <taxon>Craniata</taxon>
        <taxon>Vertebrata</taxon>
        <taxon>Euteleostomi</taxon>
        <taxon>Mammalia</taxon>
        <taxon>Eutheria</taxon>
        <taxon>Laurasiatheria</taxon>
        <taxon>Artiodactyla</taxon>
        <taxon>Ruminantia</taxon>
        <taxon>Pecora</taxon>
        <taxon>Cervidae</taxon>
        <taxon>Odocoileinae</taxon>
        <taxon>Rangifer</taxon>
    </lineage>
</organism>
<gene>
    <name evidence="1" type="ORF">MRATA1EN22A_LOCUS20907</name>
</gene>
<proteinExistence type="predicted"/>
<evidence type="ECO:0000313" key="1">
    <source>
        <dbReference type="EMBL" id="CAN0478919.1"/>
    </source>
</evidence>
<dbReference type="Proteomes" id="UP001162501">
    <property type="component" value="Chromosome 32"/>
</dbReference>
<protein>
    <submittedName>
        <fullName evidence="1">Uncharacterized protein</fullName>
    </submittedName>
</protein>
<sequence>MPLFWDVNTFSGLPAAGCCPLESDVTSERGQEAESEPASERTALSVQPAGRRRRVRGARRWQVEPGQDHRNLLLKPNQDASTPLGLCGLQ</sequence>
<reference evidence="1" key="1">
    <citation type="submission" date="2023-05" db="EMBL/GenBank/DDBJ databases">
        <authorList>
            <consortium name="ELIXIR-Norway"/>
        </authorList>
    </citation>
    <scope>NUCLEOTIDE SEQUENCE</scope>
</reference>
<dbReference type="EMBL" id="OX596116">
    <property type="protein sequence ID" value="CAN0478919.1"/>
    <property type="molecule type" value="Genomic_DNA"/>
</dbReference>
<feature type="non-terminal residue" evidence="1">
    <location>
        <position position="90"/>
    </location>
</feature>
<evidence type="ECO:0000313" key="2">
    <source>
        <dbReference type="Proteomes" id="UP001162501"/>
    </source>
</evidence>
<reference evidence="1" key="2">
    <citation type="submission" date="2025-03" db="EMBL/GenBank/DDBJ databases">
        <authorList>
            <consortium name="ELIXIR-Norway"/>
            <consortium name="Elixir Norway"/>
        </authorList>
    </citation>
    <scope>NUCLEOTIDE SEQUENCE</scope>
</reference>
<name>A0AC59ZP01_RANTA</name>
<accession>A0AC59ZP01</accession>